<organism evidence="2 3">
    <name type="scientific">Chlorella vulgaris</name>
    <name type="common">Green alga</name>
    <dbReference type="NCBI Taxonomy" id="3077"/>
    <lineage>
        <taxon>Eukaryota</taxon>
        <taxon>Viridiplantae</taxon>
        <taxon>Chlorophyta</taxon>
        <taxon>core chlorophytes</taxon>
        <taxon>Trebouxiophyceae</taxon>
        <taxon>Chlorellales</taxon>
        <taxon>Chlorellaceae</taxon>
        <taxon>Chlorella clade</taxon>
        <taxon>Chlorella</taxon>
    </lineage>
</organism>
<feature type="transmembrane region" description="Helical" evidence="1">
    <location>
        <begin position="132"/>
        <end position="151"/>
    </location>
</feature>
<evidence type="ECO:0000313" key="3">
    <source>
        <dbReference type="Proteomes" id="UP001055712"/>
    </source>
</evidence>
<dbReference type="OrthoDB" id="761598at2759"/>
<keyword evidence="1" id="KW-1133">Transmembrane helix</keyword>
<reference evidence="2" key="2">
    <citation type="submission" date="2020-11" db="EMBL/GenBank/DDBJ databases">
        <authorList>
            <person name="Cecchin M."/>
            <person name="Marcolungo L."/>
            <person name="Rossato M."/>
            <person name="Girolomoni L."/>
            <person name="Cosentino E."/>
            <person name="Cuine S."/>
            <person name="Li-Beisson Y."/>
            <person name="Delledonne M."/>
            <person name="Ballottari M."/>
        </authorList>
    </citation>
    <scope>NUCLEOTIDE SEQUENCE</scope>
    <source>
        <strain evidence="2">211/11P</strain>
        <tissue evidence="2">Whole cell</tissue>
    </source>
</reference>
<dbReference type="PANTHER" id="PTHR31168">
    <property type="entry name" value="OS02G0292800 PROTEIN"/>
    <property type="match status" value="1"/>
</dbReference>
<comment type="caution">
    <text evidence="2">The sequence shown here is derived from an EMBL/GenBank/DDBJ whole genome shotgun (WGS) entry which is preliminary data.</text>
</comment>
<sequence length="261" mass="28846">MQGAQVTEMVIFLVCIIAWALYTLSYFNLHSWMPRAFGRNHTYNNIWGQAMRIRETWARDLMAKAEDASGAALLAVQQMRNIIVACTLLVMGMAQIMGRLVLIMVSDSNLATIEELAKMDPMTGPTPSWAPAYVRVAVPFGATLVSLLCFAQAVRLAVHVGFQVRVIGVSVGKHAGERSEEEVLLEDGTVCMVQRCELFFTLGLRFLYLFIGTIFWVLGTTALLVSSFTVLLMLALSDIVIVPRRSGVSIKRVQSPKATEV</sequence>
<feature type="transmembrane region" description="Helical" evidence="1">
    <location>
        <begin position="224"/>
        <end position="242"/>
    </location>
</feature>
<evidence type="ECO:0000313" key="2">
    <source>
        <dbReference type="EMBL" id="KAI3433765.1"/>
    </source>
</evidence>
<protein>
    <submittedName>
        <fullName evidence="2">Uncharacterized protein</fullName>
    </submittedName>
</protein>
<keyword evidence="1" id="KW-0812">Transmembrane</keyword>
<dbReference type="EMBL" id="SIDB01000004">
    <property type="protein sequence ID" value="KAI3433765.1"/>
    <property type="molecule type" value="Genomic_DNA"/>
</dbReference>
<feature type="transmembrane region" description="Helical" evidence="1">
    <location>
        <begin position="6"/>
        <end position="29"/>
    </location>
</feature>
<feature type="transmembrane region" description="Helical" evidence="1">
    <location>
        <begin position="82"/>
        <end position="105"/>
    </location>
</feature>
<reference evidence="2" key="1">
    <citation type="journal article" date="2019" name="Plant J.">
        <title>Chlorella vulgaris genome assembly and annotation reveals the molecular basis for metabolic acclimation to high light conditions.</title>
        <authorList>
            <person name="Cecchin M."/>
            <person name="Marcolungo L."/>
            <person name="Rossato M."/>
            <person name="Girolomoni L."/>
            <person name="Cosentino E."/>
            <person name="Cuine S."/>
            <person name="Li-Beisson Y."/>
            <person name="Delledonne M."/>
            <person name="Ballottari M."/>
        </authorList>
    </citation>
    <scope>NUCLEOTIDE SEQUENCE</scope>
    <source>
        <strain evidence="2">211/11P</strain>
    </source>
</reference>
<dbReference type="PANTHER" id="PTHR31168:SF1">
    <property type="entry name" value="DUF599 FAMILY PROTEIN"/>
    <property type="match status" value="1"/>
</dbReference>
<keyword evidence="3" id="KW-1185">Reference proteome</keyword>
<keyword evidence="1" id="KW-0472">Membrane</keyword>
<accession>A0A9D4TU94</accession>
<dbReference type="AlphaFoldDB" id="A0A9D4TU94"/>
<name>A0A9D4TU94_CHLVU</name>
<evidence type="ECO:0000256" key="1">
    <source>
        <dbReference type="SAM" id="Phobius"/>
    </source>
</evidence>
<feature type="transmembrane region" description="Helical" evidence="1">
    <location>
        <begin position="198"/>
        <end position="218"/>
    </location>
</feature>
<dbReference type="InterPro" id="IPR006747">
    <property type="entry name" value="DUF599"/>
</dbReference>
<dbReference type="Proteomes" id="UP001055712">
    <property type="component" value="Unassembled WGS sequence"/>
</dbReference>
<gene>
    <name evidence="2" type="ORF">D9Q98_003572</name>
</gene>
<proteinExistence type="predicted"/>
<dbReference type="Pfam" id="PF04654">
    <property type="entry name" value="DUF599"/>
    <property type="match status" value="1"/>
</dbReference>